<sequence length="352" mass="38835">MEFLIQDSDCRNRVRSILKREEHKKLVIMLIDAWQKSFFNETSMPFLAKLSSLGNAKIFEANVQPPTVTMPRIKALTAGIVPSFIDVLFNFASVAVTEDNLIDRMKAAGKRLVFCGDDTWLRLFPGRFNSHSVGVVSFYVSDYTEVDDNVTRCAVKQLIPRNIGEWDVMVLHYLGLDHIGHSLGGTHGQIVIKLAEMDRMVKKIYSDLNNFYGDNFLIVVLGDHGMTGLGGHGGSSFSETHVPLAFVDGTPVAEKVDLVPTLSFLNHVAIPQGSLGVSLIGSIMHDGASKNFITLLSLGMNTLHFVNHSNVDAGSSYLGEGRVTKGIKVKKRWSGQPMIGLYLDLTALQRKL</sequence>
<protein>
    <submittedName>
        <fullName evidence="3">GPI ethanolamine phosphate transferase 2</fullName>
    </submittedName>
</protein>
<dbReference type="GO" id="GO:0051267">
    <property type="term" value="F:CP2 mannose-ethanolamine phosphotransferase activity"/>
    <property type="evidence" value="ECO:0007669"/>
    <property type="project" value="TreeGrafter"/>
</dbReference>
<organism evidence="3">
    <name type="scientific">Enterobius vermicularis</name>
    <name type="common">Human pinworm</name>
    <dbReference type="NCBI Taxonomy" id="51028"/>
    <lineage>
        <taxon>Eukaryota</taxon>
        <taxon>Metazoa</taxon>
        <taxon>Ecdysozoa</taxon>
        <taxon>Nematoda</taxon>
        <taxon>Chromadorea</taxon>
        <taxon>Rhabditida</taxon>
        <taxon>Spirurina</taxon>
        <taxon>Oxyuridomorpha</taxon>
        <taxon>Oxyuroidea</taxon>
        <taxon>Oxyuridae</taxon>
        <taxon>Enterobius</taxon>
    </lineage>
</organism>
<dbReference type="AlphaFoldDB" id="A0A0N4VFL7"/>
<evidence type="ECO:0000313" key="3">
    <source>
        <dbReference type="WBParaSite" id="EVEC_0000954201-mRNA-1"/>
    </source>
</evidence>
<dbReference type="InterPro" id="IPR002591">
    <property type="entry name" value="Phosphodiest/P_Trfase"/>
</dbReference>
<dbReference type="EMBL" id="UXUI01009713">
    <property type="protein sequence ID" value="VDD94201.1"/>
    <property type="molecule type" value="Genomic_DNA"/>
</dbReference>
<reference evidence="1 2" key="2">
    <citation type="submission" date="2018-10" db="EMBL/GenBank/DDBJ databases">
        <authorList>
            <consortium name="Pathogen Informatics"/>
        </authorList>
    </citation>
    <scope>NUCLEOTIDE SEQUENCE [LARGE SCALE GENOMIC DNA]</scope>
</reference>
<dbReference type="STRING" id="51028.A0A0N4VFL7"/>
<dbReference type="PANTHER" id="PTHR23072">
    <property type="entry name" value="PHOSPHATIDYLINOSITOL GLYCAN-RELATED"/>
    <property type="match status" value="1"/>
</dbReference>
<evidence type="ECO:0000313" key="1">
    <source>
        <dbReference type="EMBL" id="VDD94201.1"/>
    </source>
</evidence>
<dbReference type="GO" id="GO:0006506">
    <property type="term" value="P:GPI anchor biosynthetic process"/>
    <property type="evidence" value="ECO:0007669"/>
    <property type="project" value="InterPro"/>
</dbReference>
<dbReference type="SUPFAM" id="SSF53649">
    <property type="entry name" value="Alkaline phosphatase-like"/>
    <property type="match status" value="1"/>
</dbReference>
<dbReference type="GO" id="GO:0005789">
    <property type="term" value="C:endoplasmic reticulum membrane"/>
    <property type="evidence" value="ECO:0007669"/>
    <property type="project" value="TreeGrafter"/>
</dbReference>
<proteinExistence type="predicted"/>
<dbReference type="InterPro" id="IPR017850">
    <property type="entry name" value="Alkaline_phosphatase_core_sf"/>
</dbReference>
<dbReference type="PANTHER" id="PTHR23072:SF0">
    <property type="entry name" value="GPI ETHANOLAMINE PHOSPHATE TRANSFERASE 2"/>
    <property type="match status" value="1"/>
</dbReference>
<name>A0A0N4VFL7_ENTVE</name>
<dbReference type="Gene3D" id="3.40.720.10">
    <property type="entry name" value="Alkaline Phosphatase, subunit A"/>
    <property type="match status" value="1"/>
</dbReference>
<dbReference type="InterPro" id="IPR039527">
    <property type="entry name" value="PIGG/GPI7"/>
</dbReference>
<gene>
    <name evidence="1" type="ORF">EVEC_LOCUS8952</name>
</gene>
<dbReference type="Pfam" id="PF01663">
    <property type="entry name" value="Phosphodiest"/>
    <property type="match status" value="1"/>
</dbReference>
<evidence type="ECO:0000313" key="2">
    <source>
        <dbReference type="Proteomes" id="UP000274131"/>
    </source>
</evidence>
<dbReference type="OrthoDB" id="272139at2759"/>
<keyword evidence="2" id="KW-1185">Reference proteome</keyword>
<dbReference type="WBParaSite" id="EVEC_0000954201-mRNA-1">
    <property type="protein sequence ID" value="EVEC_0000954201-mRNA-1"/>
    <property type="gene ID" value="EVEC_0000954201"/>
</dbReference>
<accession>A0A0N4VFL7</accession>
<reference evidence="3" key="1">
    <citation type="submission" date="2017-02" db="UniProtKB">
        <authorList>
            <consortium name="WormBaseParasite"/>
        </authorList>
    </citation>
    <scope>IDENTIFICATION</scope>
</reference>
<dbReference type="Proteomes" id="UP000274131">
    <property type="component" value="Unassembled WGS sequence"/>
</dbReference>